<feature type="compositionally biased region" description="Basic and acidic residues" evidence="1">
    <location>
        <begin position="565"/>
        <end position="576"/>
    </location>
</feature>
<dbReference type="EMBL" id="BJWL01000001">
    <property type="protein sequence ID" value="GFY81739.1"/>
    <property type="molecule type" value="Genomic_DNA"/>
</dbReference>
<dbReference type="GO" id="GO:0070898">
    <property type="term" value="P:RNA polymerase III preinitiation complex assembly"/>
    <property type="evidence" value="ECO:0007669"/>
    <property type="project" value="TreeGrafter"/>
</dbReference>
<feature type="compositionally biased region" description="Acidic residues" evidence="1">
    <location>
        <begin position="614"/>
        <end position="633"/>
    </location>
</feature>
<dbReference type="PANTHER" id="PTHR22929">
    <property type="entry name" value="RNA POLYMERASE III TRANSCRIPTION INITIATION FACTOR B"/>
    <property type="match status" value="1"/>
</dbReference>
<dbReference type="AlphaFoldDB" id="A0A7J0E720"/>
<feature type="compositionally biased region" description="Basic and acidic residues" evidence="1">
    <location>
        <begin position="385"/>
        <end position="397"/>
    </location>
</feature>
<evidence type="ECO:0000256" key="1">
    <source>
        <dbReference type="SAM" id="MobiDB-lite"/>
    </source>
</evidence>
<feature type="compositionally biased region" description="Basic and acidic residues" evidence="1">
    <location>
        <begin position="510"/>
        <end position="523"/>
    </location>
</feature>
<feature type="compositionally biased region" description="Polar residues" evidence="1">
    <location>
        <begin position="326"/>
        <end position="336"/>
    </location>
</feature>
<feature type="compositionally biased region" description="Basic and acidic residues" evidence="1">
    <location>
        <begin position="597"/>
        <end position="613"/>
    </location>
</feature>
<proteinExistence type="predicted"/>
<feature type="region of interest" description="Disordered" evidence="1">
    <location>
        <begin position="565"/>
        <end position="633"/>
    </location>
</feature>
<dbReference type="OrthoDB" id="272624at2759"/>
<dbReference type="GO" id="GO:0000126">
    <property type="term" value="C:transcription factor TFIIIB complex"/>
    <property type="evidence" value="ECO:0007669"/>
    <property type="project" value="TreeGrafter"/>
</dbReference>
<accession>A0A7J0E720</accession>
<feature type="compositionally biased region" description="Basic residues" evidence="1">
    <location>
        <begin position="524"/>
        <end position="533"/>
    </location>
</feature>
<feature type="compositionally biased region" description="Basic and acidic residues" evidence="1">
    <location>
        <begin position="304"/>
        <end position="313"/>
    </location>
</feature>
<evidence type="ECO:0000313" key="3">
    <source>
        <dbReference type="Proteomes" id="UP000585474"/>
    </source>
</evidence>
<sequence length="633" mass="69706">MGTDLDPLDEIFSECAANNVRAGGKFRPKAKPRCRKESSAPCPSISVQAVDIAENKLSPLGGPSLASSETLGAKTSLVSNGELISEVHSSDDSALVNLSLEHHVIGETLGCNVGPHSDVITDTNGDLHSTTGKSAGQGEDLFFGLESLYEFYSQTPMVTAESTYPENVDPSVELENEFAASCPVNKHVEDSLACSEIPTVDVSDTKNSEEGPFIPVVSPLDDSAVRVSNTSLSYACPEVSNVQDPLTCEEACASSSDGGFLVTNRKLEIEESEAVPCFETLDNLFEFTTQSGQRSGKFQPKPKARMDREKRDAGSTSHPDGGESAHCSQNAQSIPSESEYINEGSIPAYPLDDDLESPSLRLGDSTSGLPQNEEPSNHFSDALNLEEHPKAVPEILEKVSPSAKNRKRKPPMVSDDSVEHQKASTSGQENEAGRSKRQLRERINTCSLVDEVHDGGNFTNRCSAGSLIDEYDNDCDEYQVPSESRNRKEPRKSNKSAPQKEKPVRKRKKSNEVPDHAGKEPVKKFSHSTRRKRRQAFDKVLLEANWDDIVRQKLPIRDIILLAEYKERMPSKEGKTSEVPLANQSALEPRRSSRNVQVRELHEEDFLSDQKTEEEGDEEYDFESDEESVLERY</sequence>
<name>A0A7J0E720_9ERIC</name>
<gene>
    <name evidence="2" type="ORF">Acr_01g0015470</name>
</gene>
<dbReference type="Proteomes" id="UP000585474">
    <property type="component" value="Unassembled WGS sequence"/>
</dbReference>
<dbReference type="PANTHER" id="PTHR22929:SF0">
    <property type="entry name" value="TRANSCRIPTION FACTOR TFIIIB COMPONENT B'' HOMOLOG"/>
    <property type="match status" value="1"/>
</dbReference>
<feature type="region of interest" description="Disordered" evidence="1">
    <location>
        <begin position="290"/>
        <end position="439"/>
    </location>
</feature>
<dbReference type="GO" id="GO:0001156">
    <property type="term" value="F:TFIIIC-class transcription factor complex binding"/>
    <property type="evidence" value="ECO:0007669"/>
    <property type="project" value="TreeGrafter"/>
</dbReference>
<keyword evidence="3" id="KW-1185">Reference proteome</keyword>
<protein>
    <submittedName>
        <fullName evidence="2">Uncharacterized protein</fullName>
    </submittedName>
</protein>
<comment type="caution">
    <text evidence="2">The sequence shown here is derived from an EMBL/GenBank/DDBJ whole genome shotgun (WGS) entry which is preliminary data.</text>
</comment>
<organism evidence="2 3">
    <name type="scientific">Actinidia rufa</name>
    <dbReference type="NCBI Taxonomy" id="165716"/>
    <lineage>
        <taxon>Eukaryota</taxon>
        <taxon>Viridiplantae</taxon>
        <taxon>Streptophyta</taxon>
        <taxon>Embryophyta</taxon>
        <taxon>Tracheophyta</taxon>
        <taxon>Spermatophyta</taxon>
        <taxon>Magnoliopsida</taxon>
        <taxon>eudicotyledons</taxon>
        <taxon>Gunneridae</taxon>
        <taxon>Pentapetalae</taxon>
        <taxon>asterids</taxon>
        <taxon>Ericales</taxon>
        <taxon>Actinidiaceae</taxon>
        <taxon>Actinidia</taxon>
    </lineage>
</organism>
<reference evidence="2 3" key="1">
    <citation type="submission" date="2019-07" db="EMBL/GenBank/DDBJ databases">
        <title>De Novo Assembly of kiwifruit Actinidia rufa.</title>
        <authorList>
            <person name="Sugita-Konishi S."/>
            <person name="Sato K."/>
            <person name="Mori E."/>
            <person name="Abe Y."/>
            <person name="Kisaki G."/>
            <person name="Hamano K."/>
            <person name="Suezawa K."/>
            <person name="Otani M."/>
            <person name="Fukuda T."/>
            <person name="Manabe T."/>
            <person name="Gomi K."/>
            <person name="Tabuchi M."/>
            <person name="Akimitsu K."/>
            <person name="Kataoka I."/>
        </authorList>
    </citation>
    <scope>NUCLEOTIDE SEQUENCE [LARGE SCALE GENOMIC DNA]</scope>
    <source>
        <strain evidence="3">cv. Fuchu</strain>
    </source>
</reference>
<feature type="compositionally biased region" description="Polar residues" evidence="1">
    <location>
        <begin position="364"/>
        <end position="379"/>
    </location>
</feature>
<evidence type="ECO:0000313" key="2">
    <source>
        <dbReference type="EMBL" id="GFY81739.1"/>
    </source>
</evidence>
<feature type="region of interest" description="Disordered" evidence="1">
    <location>
        <begin position="473"/>
        <end position="533"/>
    </location>
</feature>